<dbReference type="eggNOG" id="COG4940">
    <property type="taxonomic scope" value="Bacteria"/>
</dbReference>
<keyword evidence="5" id="KW-1185">Reference proteome</keyword>
<dbReference type="Pfam" id="PF07963">
    <property type="entry name" value="N_methyl"/>
    <property type="match status" value="1"/>
</dbReference>
<dbReference type="RefSeq" id="WP_007203122.1">
    <property type="nucleotide sequence ID" value="NZ_AKKV01000032.1"/>
</dbReference>
<dbReference type="NCBIfam" id="TIGR02532">
    <property type="entry name" value="IV_pilin_GFxxxE"/>
    <property type="match status" value="1"/>
</dbReference>
<protein>
    <submittedName>
        <fullName evidence="4">ComG operon protein 6</fullName>
    </submittedName>
</protein>
<gene>
    <name evidence="4" type="ORF">A374_15242</name>
</gene>
<evidence type="ECO:0000256" key="2">
    <source>
        <dbReference type="ARBA" id="ARBA00023287"/>
    </source>
</evidence>
<dbReference type="STRING" id="1196324.A374_15242"/>
<comment type="caution">
    <text evidence="4">The sequence shown here is derived from an EMBL/GenBank/DDBJ whole genome shotgun (WGS) entry which is preliminary data.</text>
</comment>
<dbReference type="AlphaFoldDB" id="I8AFV5"/>
<evidence type="ECO:0000256" key="3">
    <source>
        <dbReference type="SAM" id="Phobius"/>
    </source>
</evidence>
<proteinExistence type="predicted"/>
<dbReference type="PATRIC" id="fig|1196324.3.peg.3121"/>
<dbReference type="GO" id="GO:0009986">
    <property type="term" value="C:cell surface"/>
    <property type="evidence" value="ECO:0007669"/>
    <property type="project" value="UniProtKB-SubCell"/>
</dbReference>
<dbReference type="InterPro" id="IPR012902">
    <property type="entry name" value="N_methyl_site"/>
</dbReference>
<evidence type="ECO:0000313" key="5">
    <source>
        <dbReference type="Proteomes" id="UP000004080"/>
    </source>
</evidence>
<dbReference type="EMBL" id="AKKV01000032">
    <property type="protein sequence ID" value="EIT84492.1"/>
    <property type="molecule type" value="Genomic_DNA"/>
</dbReference>
<reference evidence="4 5" key="1">
    <citation type="journal article" date="2012" name="J. Bacteriol.">
        <title>Genome of Bacillus macauensis ZFHKF-1, a Long-Chain-Forming Bacterium.</title>
        <authorList>
            <person name="Cai L."/>
            <person name="Zhang T."/>
        </authorList>
    </citation>
    <scope>NUCLEOTIDE SEQUENCE [LARGE SCALE GENOMIC DNA]</scope>
    <source>
        <strain evidence="4 5">ZFHKF-1</strain>
    </source>
</reference>
<dbReference type="InterPro" id="IPR016977">
    <property type="entry name" value="ComGF"/>
</dbReference>
<sequence length="138" mass="15917">MKKNGFTLVEAIIGLAILATLAALSPLIMNVINPPSTSEMKMEEIESFFQGIGRLIRESSFVEVKKDQLVLHTEEQQEFEFSFYENKIRKQQKGLGHEIWLMGVRRFSPAFSNNTVKLSITDQQGRTYTRLFRRMVSK</sequence>
<keyword evidence="2" id="KW-0178">Competence</keyword>
<feature type="transmembrane region" description="Helical" evidence="3">
    <location>
        <begin position="12"/>
        <end position="32"/>
    </location>
</feature>
<dbReference type="Pfam" id="PF15980">
    <property type="entry name" value="ComGF"/>
    <property type="match status" value="1"/>
</dbReference>
<keyword evidence="3" id="KW-0812">Transmembrane</keyword>
<dbReference type="Proteomes" id="UP000004080">
    <property type="component" value="Unassembled WGS sequence"/>
</dbReference>
<evidence type="ECO:0000313" key="4">
    <source>
        <dbReference type="EMBL" id="EIT84492.1"/>
    </source>
</evidence>
<name>I8AFV5_9BACL</name>
<dbReference type="GO" id="GO:0030420">
    <property type="term" value="P:establishment of competence for transformation"/>
    <property type="evidence" value="ECO:0007669"/>
    <property type="project" value="UniProtKB-KW"/>
</dbReference>
<organism evidence="4 5">
    <name type="scientific">Fictibacillus macauensis ZFHKF-1</name>
    <dbReference type="NCBI Taxonomy" id="1196324"/>
    <lineage>
        <taxon>Bacteria</taxon>
        <taxon>Bacillati</taxon>
        <taxon>Bacillota</taxon>
        <taxon>Bacilli</taxon>
        <taxon>Bacillales</taxon>
        <taxon>Fictibacillaceae</taxon>
        <taxon>Fictibacillus</taxon>
    </lineage>
</organism>
<accession>I8AFV5</accession>
<evidence type="ECO:0000256" key="1">
    <source>
        <dbReference type="ARBA" id="ARBA00004241"/>
    </source>
</evidence>
<comment type="subcellular location">
    <subcellularLocation>
        <location evidence="1">Cell surface</location>
    </subcellularLocation>
</comment>
<keyword evidence="3" id="KW-0472">Membrane</keyword>
<keyword evidence="3" id="KW-1133">Transmembrane helix</keyword>